<dbReference type="InterPro" id="IPR011527">
    <property type="entry name" value="ABC1_TM_dom"/>
</dbReference>
<dbReference type="SUPFAM" id="SSF52540">
    <property type="entry name" value="P-loop containing nucleoside triphosphate hydrolases"/>
    <property type="match status" value="1"/>
</dbReference>
<keyword evidence="4" id="KW-0677">Repeat</keyword>
<dbReference type="PROSITE" id="PS50893">
    <property type="entry name" value="ABC_TRANSPORTER_2"/>
    <property type="match status" value="1"/>
</dbReference>
<feature type="transmembrane region" description="Helical" evidence="10">
    <location>
        <begin position="293"/>
        <end position="315"/>
    </location>
</feature>
<evidence type="ECO:0000256" key="10">
    <source>
        <dbReference type="SAM" id="Phobius"/>
    </source>
</evidence>
<evidence type="ECO:0000256" key="11">
    <source>
        <dbReference type="SAM" id="SignalP"/>
    </source>
</evidence>
<evidence type="ECO:0000313" key="14">
    <source>
        <dbReference type="EMBL" id="KAJ2672150.1"/>
    </source>
</evidence>
<evidence type="ECO:0000256" key="3">
    <source>
        <dbReference type="ARBA" id="ARBA00022692"/>
    </source>
</evidence>
<keyword evidence="11" id="KW-0732">Signal</keyword>
<feature type="transmembrane region" description="Helical" evidence="10">
    <location>
        <begin position="135"/>
        <end position="156"/>
    </location>
</feature>
<feature type="transmembrane region" description="Helical" evidence="10">
    <location>
        <begin position="378"/>
        <end position="404"/>
    </location>
</feature>
<sequence>MLVVLFSLVQWRTIFICSLGESDRKITLNQAYTPITDDIDSTENDETTPLAHSNDQKEVDLVDTPEFNSSVFDRLTFSWPNNLLRTGATRQLGYSDLFRLDHPDQPMANWKRYMHYRKPGRSLATTIGMTFAPELLMQGVLGLIRCFALYTSPFFLQRILRFIESSRSSDKSDRSIYVDAFGLLFFSLFASALFNQTLWIGRHICFRLKGLLAAELSTKTLRRRGKGSWEEKKESSGKAGSEDSDNATEPHSSAADGKIMNLLTADSKLAAEVISYVFNLYSVPFTFGIGVWYMYRIIGVSALIGISTFALYAPLSKKFLAGYTKLKERQSASSDERISVITELLQGIKAVKLFGWESRFIQKVDERRERQLDYAWKIFLWITATSVNAHLGPIFVVVIMLTAYTAVFGNTLTAEIAFTSISVFQIVSNAMQELPLYINYIVSGYVAVGRIDSYLGQAQVQDLEKRVALECSGTLGFECAGLNWRNVDIVKDFSSTDTQDPVIASKVTTAIGTPGGESSNSASQPIEETPLLVESLHMHVTLPDALSIASLGSQNDNSTFSLKNIDVQFPIGGLSIVAGPTGSGKSSLLLALIGEMTLTRGRILLPTVDASTIAASNDKYKDIIELSNEGLVISDIAYVAQEAWLRNATIRENILFGEPYNKDRYEEVLRACALKPDLRILKAGDMTEIGERGVTLSGGQKQRVALARAVYSSRRILLIDDCLSAVDAHTGKHILMECLLNKTSLMQGRTCVLVTHHVAMCLPFAQFLVTMKDGHIMQKGNPTELQMHGLISDKLLDMQHKDNSIINDNLGDIKDTKGKSADNKSGYTDRNATDNKMTKELISKSEDEYNLERLRKIAEQKGIDPNSNLSVLQGVLIDEEEREEGYVKFEVWKTYMSACGNKLFWASIVMIIIISNAFLALRTYWIRVWVSSPSSLNTGQHTTGSASLDAIPESAMFHSLGYIYNPIAYI</sequence>
<feature type="transmembrane region" description="Helical" evidence="10">
    <location>
        <begin position="903"/>
        <end position="921"/>
    </location>
</feature>
<evidence type="ECO:0000256" key="9">
    <source>
        <dbReference type="SAM" id="MobiDB-lite"/>
    </source>
</evidence>
<name>A0A9W8G387_9FUNG</name>
<dbReference type="InterPro" id="IPR027417">
    <property type="entry name" value="P-loop_NTPase"/>
</dbReference>
<dbReference type="PROSITE" id="PS00211">
    <property type="entry name" value="ABC_TRANSPORTER_1"/>
    <property type="match status" value="1"/>
</dbReference>
<keyword evidence="6" id="KW-0067">ATP-binding</keyword>
<dbReference type="GO" id="GO:0016887">
    <property type="term" value="F:ATP hydrolysis activity"/>
    <property type="evidence" value="ECO:0007669"/>
    <property type="project" value="InterPro"/>
</dbReference>
<feature type="non-terminal residue" evidence="14">
    <location>
        <position position="970"/>
    </location>
</feature>
<feature type="chain" id="PRO_5040862488" description="P-loop containing nucleoside triphosphate hydrolase protein" evidence="11">
    <location>
        <begin position="21"/>
        <end position="970"/>
    </location>
</feature>
<dbReference type="Pfam" id="PF00664">
    <property type="entry name" value="ABC_membrane"/>
    <property type="match status" value="1"/>
</dbReference>
<proteinExistence type="predicted"/>
<keyword evidence="5" id="KW-0547">Nucleotide-binding</keyword>
<keyword evidence="8 10" id="KW-0472">Membrane</keyword>
<dbReference type="GO" id="GO:0016020">
    <property type="term" value="C:membrane"/>
    <property type="evidence" value="ECO:0007669"/>
    <property type="project" value="UniProtKB-SubCell"/>
</dbReference>
<feature type="signal peptide" evidence="11">
    <location>
        <begin position="1"/>
        <end position="20"/>
    </location>
</feature>
<dbReference type="SMART" id="SM00382">
    <property type="entry name" value="AAA"/>
    <property type="match status" value="1"/>
</dbReference>
<dbReference type="InterPro" id="IPR036640">
    <property type="entry name" value="ABC1_TM_sf"/>
</dbReference>
<dbReference type="GO" id="GO:0005524">
    <property type="term" value="F:ATP binding"/>
    <property type="evidence" value="ECO:0007669"/>
    <property type="project" value="UniProtKB-KW"/>
</dbReference>
<dbReference type="Proteomes" id="UP001151518">
    <property type="component" value="Unassembled WGS sequence"/>
</dbReference>
<reference evidence="14" key="1">
    <citation type="submission" date="2022-07" db="EMBL/GenBank/DDBJ databases">
        <title>Phylogenomic reconstructions and comparative analyses of Kickxellomycotina fungi.</title>
        <authorList>
            <person name="Reynolds N.K."/>
            <person name="Stajich J.E."/>
            <person name="Barry K."/>
            <person name="Grigoriev I.V."/>
            <person name="Crous P."/>
            <person name="Smith M.E."/>
        </authorList>
    </citation>
    <scope>NUCLEOTIDE SEQUENCE</scope>
    <source>
        <strain evidence="14">NRRL 3115</strain>
    </source>
</reference>
<evidence type="ECO:0008006" key="16">
    <source>
        <dbReference type="Google" id="ProtNLM"/>
    </source>
</evidence>
<evidence type="ECO:0000256" key="6">
    <source>
        <dbReference type="ARBA" id="ARBA00022840"/>
    </source>
</evidence>
<dbReference type="Gene3D" id="3.40.50.300">
    <property type="entry name" value="P-loop containing nucleotide triphosphate hydrolases"/>
    <property type="match status" value="1"/>
</dbReference>
<dbReference type="Gene3D" id="1.20.1560.10">
    <property type="entry name" value="ABC transporter type 1, transmembrane domain"/>
    <property type="match status" value="1"/>
</dbReference>
<comment type="subcellular location">
    <subcellularLocation>
        <location evidence="1">Membrane</location>
    </subcellularLocation>
</comment>
<dbReference type="PANTHER" id="PTHR24223">
    <property type="entry name" value="ATP-BINDING CASSETTE SUB-FAMILY C"/>
    <property type="match status" value="1"/>
</dbReference>
<dbReference type="InterPro" id="IPR050173">
    <property type="entry name" value="ABC_transporter_C-like"/>
</dbReference>
<dbReference type="PROSITE" id="PS50929">
    <property type="entry name" value="ABC_TM1F"/>
    <property type="match status" value="1"/>
</dbReference>
<organism evidence="14 15">
    <name type="scientific">Coemansia spiralis</name>
    <dbReference type="NCBI Taxonomy" id="417178"/>
    <lineage>
        <taxon>Eukaryota</taxon>
        <taxon>Fungi</taxon>
        <taxon>Fungi incertae sedis</taxon>
        <taxon>Zoopagomycota</taxon>
        <taxon>Kickxellomycotina</taxon>
        <taxon>Kickxellomycetes</taxon>
        <taxon>Kickxellales</taxon>
        <taxon>Kickxellaceae</taxon>
        <taxon>Coemansia</taxon>
    </lineage>
</organism>
<dbReference type="AlphaFoldDB" id="A0A9W8G387"/>
<dbReference type="CDD" id="cd03250">
    <property type="entry name" value="ABCC_MRP_domain1"/>
    <property type="match status" value="1"/>
</dbReference>
<dbReference type="PANTHER" id="PTHR24223:SF353">
    <property type="entry name" value="ABC TRANSPORTER ATP-BINDING PROTEIN_PERMEASE VMR1-RELATED"/>
    <property type="match status" value="1"/>
</dbReference>
<accession>A0A9W8G387</accession>
<evidence type="ECO:0000256" key="2">
    <source>
        <dbReference type="ARBA" id="ARBA00022448"/>
    </source>
</evidence>
<comment type="caution">
    <text evidence="14">The sequence shown here is derived from an EMBL/GenBank/DDBJ whole genome shotgun (WGS) entry which is preliminary data.</text>
</comment>
<keyword evidence="2" id="KW-0813">Transport</keyword>
<dbReference type="Pfam" id="PF00005">
    <property type="entry name" value="ABC_tran"/>
    <property type="match status" value="1"/>
</dbReference>
<dbReference type="InterPro" id="IPR003593">
    <property type="entry name" value="AAA+_ATPase"/>
</dbReference>
<gene>
    <name evidence="14" type="ORF">GGI25_005223</name>
</gene>
<feature type="domain" description="ABC transporter" evidence="12">
    <location>
        <begin position="546"/>
        <end position="798"/>
    </location>
</feature>
<keyword evidence="7 10" id="KW-1133">Transmembrane helix</keyword>
<feature type="transmembrane region" description="Helical" evidence="10">
    <location>
        <begin position="176"/>
        <end position="194"/>
    </location>
</feature>
<dbReference type="SUPFAM" id="SSF90123">
    <property type="entry name" value="ABC transporter transmembrane region"/>
    <property type="match status" value="1"/>
</dbReference>
<feature type="region of interest" description="Disordered" evidence="9">
    <location>
        <begin position="227"/>
        <end position="253"/>
    </location>
</feature>
<dbReference type="OrthoDB" id="6500128at2759"/>
<evidence type="ECO:0000259" key="12">
    <source>
        <dbReference type="PROSITE" id="PS50893"/>
    </source>
</evidence>
<evidence type="ECO:0000256" key="8">
    <source>
        <dbReference type="ARBA" id="ARBA00023136"/>
    </source>
</evidence>
<evidence type="ECO:0000259" key="13">
    <source>
        <dbReference type="PROSITE" id="PS50929"/>
    </source>
</evidence>
<feature type="domain" description="ABC transmembrane type-1" evidence="13">
    <location>
        <begin position="140"/>
        <end position="443"/>
    </location>
</feature>
<dbReference type="GO" id="GO:0140359">
    <property type="term" value="F:ABC-type transporter activity"/>
    <property type="evidence" value="ECO:0007669"/>
    <property type="project" value="InterPro"/>
</dbReference>
<dbReference type="InterPro" id="IPR003439">
    <property type="entry name" value="ABC_transporter-like_ATP-bd"/>
</dbReference>
<evidence type="ECO:0000256" key="7">
    <source>
        <dbReference type="ARBA" id="ARBA00022989"/>
    </source>
</evidence>
<evidence type="ECO:0000256" key="5">
    <source>
        <dbReference type="ARBA" id="ARBA00022741"/>
    </source>
</evidence>
<dbReference type="CDD" id="cd18596">
    <property type="entry name" value="ABC_6TM_VMR1_D1_like"/>
    <property type="match status" value="1"/>
</dbReference>
<dbReference type="EMBL" id="JANBTW010000088">
    <property type="protein sequence ID" value="KAJ2672150.1"/>
    <property type="molecule type" value="Genomic_DNA"/>
</dbReference>
<evidence type="ECO:0000256" key="1">
    <source>
        <dbReference type="ARBA" id="ARBA00004370"/>
    </source>
</evidence>
<evidence type="ECO:0000313" key="15">
    <source>
        <dbReference type="Proteomes" id="UP001151518"/>
    </source>
</evidence>
<evidence type="ECO:0000256" key="4">
    <source>
        <dbReference type="ARBA" id="ARBA00022737"/>
    </source>
</evidence>
<protein>
    <recommendedName>
        <fullName evidence="16">P-loop containing nucleoside triphosphate hydrolase protein</fullName>
    </recommendedName>
</protein>
<dbReference type="InterPro" id="IPR017871">
    <property type="entry name" value="ABC_transporter-like_CS"/>
</dbReference>
<feature type="compositionally biased region" description="Basic and acidic residues" evidence="9">
    <location>
        <begin position="227"/>
        <end position="236"/>
    </location>
</feature>
<keyword evidence="3 10" id="KW-0812">Transmembrane</keyword>